<dbReference type="FunFam" id="3.40.140.10:FF:000008">
    <property type="entry name" value="Cytidine deaminase"/>
    <property type="match status" value="1"/>
</dbReference>
<dbReference type="Pfam" id="PF00383">
    <property type="entry name" value="dCMP_cyt_deam_1"/>
    <property type="match status" value="1"/>
</dbReference>
<evidence type="ECO:0000256" key="8">
    <source>
        <dbReference type="ARBA" id="ARBA00022833"/>
    </source>
</evidence>
<feature type="active site" description="Proton donor" evidence="12">
    <location>
        <position position="57"/>
    </location>
</feature>
<dbReference type="PROSITE" id="PS51747">
    <property type="entry name" value="CYT_DCMP_DEAMINASES_2"/>
    <property type="match status" value="1"/>
</dbReference>
<feature type="binding site" evidence="13">
    <location>
        <begin position="44"/>
        <end position="50"/>
    </location>
    <ligand>
        <name>substrate</name>
    </ligand>
</feature>
<keyword evidence="6 14" id="KW-0479">Metal-binding</keyword>
<accession>A0AAU9DWX9</accession>
<comment type="similarity">
    <text evidence="3 15">Belongs to the cytidine and deoxycytidylate deaminase family.</text>
</comment>
<dbReference type="GO" id="GO:0005829">
    <property type="term" value="C:cytosol"/>
    <property type="evidence" value="ECO:0007669"/>
    <property type="project" value="TreeGrafter"/>
</dbReference>
<dbReference type="RefSeq" id="WP_307903703.1">
    <property type="nucleotide sequence ID" value="NZ_AP027059.1"/>
</dbReference>
<feature type="binding site" evidence="14">
    <location>
        <position position="88"/>
    </location>
    <ligand>
        <name>Zn(2+)</name>
        <dbReference type="ChEBI" id="CHEBI:29105"/>
        <note>catalytic</note>
    </ligand>
</feature>
<comment type="catalytic activity">
    <reaction evidence="11 15">
        <text>cytidine + H2O + H(+) = uridine + NH4(+)</text>
        <dbReference type="Rhea" id="RHEA:16069"/>
        <dbReference type="ChEBI" id="CHEBI:15377"/>
        <dbReference type="ChEBI" id="CHEBI:15378"/>
        <dbReference type="ChEBI" id="CHEBI:16704"/>
        <dbReference type="ChEBI" id="CHEBI:17562"/>
        <dbReference type="ChEBI" id="CHEBI:28938"/>
        <dbReference type="EC" id="3.5.4.5"/>
    </reaction>
</comment>
<evidence type="ECO:0000256" key="14">
    <source>
        <dbReference type="PIRSR" id="PIRSR606262-3"/>
    </source>
</evidence>
<dbReference type="InterPro" id="IPR016193">
    <property type="entry name" value="Cytidine_deaminase-like"/>
</dbReference>
<evidence type="ECO:0000313" key="17">
    <source>
        <dbReference type="EMBL" id="BDU50851.1"/>
    </source>
</evidence>
<evidence type="ECO:0000256" key="5">
    <source>
        <dbReference type="ARBA" id="ARBA00018266"/>
    </source>
</evidence>
<dbReference type="GO" id="GO:0055086">
    <property type="term" value="P:nucleobase-containing small molecule metabolic process"/>
    <property type="evidence" value="ECO:0007669"/>
    <property type="project" value="UniProtKB-ARBA"/>
</dbReference>
<evidence type="ECO:0000256" key="10">
    <source>
        <dbReference type="ARBA" id="ARBA00049252"/>
    </source>
</evidence>
<evidence type="ECO:0000256" key="9">
    <source>
        <dbReference type="ARBA" id="ARBA00032005"/>
    </source>
</evidence>
<evidence type="ECO:0000259" key="16">
    <source>
        <dbReference type="PROSITE" id="PS51747"/>
    </source>
</evidence>
<feature type="domain" description="CMP/dCMP-type deaminase" evidence="16">
    <location>
        <begin position="3"/>
        <end position="130"/>
    </location>
</feature>
<keyword evidence="8 14" id="KW-0862">Zinc</keyword>
<evidence type="ECO:0000256" key="6">
    <source>
        <dbReference type="ARBA" id="ARBA00022723"/>
    </source>
</evidence>
<proteinExistence type="inferred from homology"/>
<dbReference type="GO" id="GO:0004126">
    <property type="term" value="F:cytidine deaminase activity"/>
    <property type="evidence" value="ECO:0007669"/>
    <property type="project" value="UniProtKB-UniRule"/>
</dbReference>
<dbReference type="Proteomes" id="UP001321582">
    <property type="component" value="Chromosome"/>
</dbReference>
<dbReference type="SUPFAM" id="SSF53927">
    <property type="entry name" value="Cytidine deaminase-like"/>
    <property type="match status" value="1"/>
</dbReference>
<keyword evidence="18" id="KW-1185">Reference proteome</keyword>
<evidence type="ECO:0000256" key="11">
    <source>
        <dbReference type="ARBA" id="ARBA00049558"/>
    </source>
</evidence>
<gene>
    <name evidence="17" type="ORF">HLVA_14200</name>
</gene>
<evidence type="ECO:0000256" key="4">
    <source>
        <dbReference type="ARBA" id="ARBA00012783"/>
    </source>
</evidence>
<dbReference type="EC" id="3.5.4.5" evidence="4 15"/>
<evidence type="ECO:0000256" key="12">
    <source>
        <dbReference type="PIRSR" id="PIRSR606262-1"/>
    </source>
</evidence>
<dbReference type="NCBIfam" id="TIGR01354">
    <property type="entry name" value="cyt_deam_tetra"/>
    <property type="match status" value="1"/>
</dbReference>
<comment type="cofactor">
    <cofactor evidence="1 14 15">
        <name>Zn(2+)</name>
        <dbReference type="ChEBI" id="CHEBI:29105"/>
    </cofactor>
</comment>
<reference evidence="17 18" key="1">
    <citation type="submission" date="2022-11" db="EMBL/GenBank/DDBJ databases">
        <title>Haliovirga abyssi gen. nov., sp. nov., a mesophilic fermentative bacterium isolated from the Iheya North hydrothermal field and the proposal of Haliovirgaceae fam. nov.</title>
        <authorList>
            <person name="Miyazaki U."/>
            <person name="Tame A."/>
            <person name="Miyazaki J."/>
            <person name="Takai K."/>
            <person name="Sawayama S."/>
            <person name="Kitajima M."/>
            <person name="Okamoto A."/>
            <person name="Nakagawa S."/>
        </authorList>
    </citation>
    <scope>NUCLEOTIDE SEQUENCE [LARGE SCALE GENOMIC DNA]</scope>
    <source>
        <strain evidence="17 18">IC12</strain>
    </source>
</reference>
<dbReference type="PANTHER" id="PTHR11644:SF2">
    <property type="entry name" value="CYTIDINE DEAMINASE"/>
    <property type="match status" value="1"/>
</dbReference>
<sequence length="131" mass="14631">MKTNVIDLIEKAIEVRERAYSKYSGFKVGAIVIGDNDKMYKGVNVENKSYGLTMCAERTAIFSGVTDGMKKLKTIVIVADTEDVVTPCGACREVISEFATPETEIVLSNLSKKYKIYTIQELLPFSFELEE</sequence>
<feature type="binding site" evidence="14">
    <location>
        <position position="91"/>
    </location>
    <ligand>
        <name>Zn(2+)</name>
        <dbReference type="ChEBI" id="CHEBI:29105"/>
        <note>catalytic</note>
    </ligand>
</feature>
<dbReference type="InterPro" id="IPR006262">
    <property type="entry name" value="Cyt_deam_tetra"/>
</dbReference>
<comment type="function">
    <text evidence="2 15">This enzyme scavenges exogenous and endogenous cytidine and 2'-deoxycytidine for UMP synthesis.</text>
</comment>
<evidence type="ECO:0000256" key="13">
    <source>
        <dbReference type="PIRSR" id="PIRSR606262-2"/>
    </source>
</evidence>
<dbReference type="GO" id="GO:0072527">
    <property type="term" value="P:pyrimidine-containing compound metabolic process"/>
    <property type="evidence" value="ECO:0007669"/>
    <property type="project" value="UniProtKB-ARBA"/>
</dbReference>
<dbReference type="GO" id="GO:0008270">
    <property type="term" value="F:zinc ion binding"/>
    <property type="evidence" value="ECO:0007669"/>
    <property type="project" value="UniProtKB-UniRule"/>
</dbReference>
<dbReference type="PANTHER" id="PTHR11644">
    <property type="entry name" value="CYTIDINE DEAMINASE"/>
    <property type="match status" value="1"/>
</dbReference>
<evidence type="ECO:0000256" key="15">
    <source>
        <dbReference type="RuleBase" id="RU364006"/>
    </source>
</evidence>
<protein>
    <recommendedName>
        <fullName evidence="5 15">Cytidine deaminase</fullName>
        <ecNumber evidence="4 15">3.5.4.5</ecNumber>
    </recommendedName>
    <alternativeName>
        <fullName evidence="9 15">Cytidine aminohydrolase</fullName>
    </alternativeName>
</protein>
<evidence type="ECO:0000256" key="1">
    <source>
        <dbReference type="ARBA" id="ARBA00001947"/>
    </source>
</evidence>
<evidence type="ECO:0000256" key="7">
    <source>
        <dbReference type="ARBA" id="ARBA00022801"/>
    </source>
</evidence>
<comment type="catalytic activity">
    <reaction evidence="10 15">
        <text>2'-deoxycytidine + H2O + H(+) = 2'-deoxyuridine + NH4(+)</text>
        <dbReference type="Rhea" id="RHEA:13433"/>
        <dbReference type="ChEBI" id="CHEBI:15377"/>
        <dbReference type="ChEBI" id="CHEBI:15378"/>
        <dbReference type="ChEBI" id="CHEBI:15698"/>
        <dbReference type="ChEBI" id="CHEBI:16450"/>
        <dbReference type="ChEBI" id="CHEBI:28938"/>
        <dbReference type="EC" id="3.5.4.5"/>
    </reaction>
</comment>
<dbReference type="Gene3D" id="3.40.140.10">
    <property type="entry name" value="Cytidine Deaminase, domain 2"/>
    <property type="match status" value="1"/>
</dbReference>
<dbReference type="KEGG" id="haby:HLVA_14200"/>
<evidence type="ECO:0000256" key="3">
    <source>
        <dbReference type="ARBA" id="ARBA00006576"/>
    </source>
</evidence>
<dbReference type="GO" id="GO:0042802">
    <property type="term" value="F:identical protein binding"/>
    <property type="evidence" value="ECO:0007669"/>
    <property type="project" value="UniProtKB-ARBA"/>
</dbReference>
<dbReference type="InterPro" id="IPR002125">
    <property type="entry name" value="CMP_dCMP_dom"/>
</dbReference>
<dbReference type="EMBL" id="AP027059">
    <property type="protein sequence ID" value="BDU50851.1"/>
    <property type="molecule type" value="Genomic_DNA"/>
</dbReference>
<evidence type="ECO:0000313" key="18">
    <source>
        <dbReference type="Proteomes" id="UP001321582"/>
    </source>
</evidence>
<dbReference type="CDD" id="cd01283">
    <property type="entry name" value="cytidine_deaminase"/>
    <property type="match status" value="1"/>
</dbReference>
<organism evidence="17 18">
    <name type="scientific">Haliovirga abyssi</name>
    <dbReference type="NCBI Taxonomy" id="2996794"/>
    <lineage>
        <taxon>Bacteria</taxon>
        <taxon>Fusobacteriati</taxon>
        <taxon>Fusobacteriota</taxon>
        <taxon>Fusobacteriia</taxon>
        <taxon>Fusobacteriales</taxon>
        <taxon>Haliovirgaceae</taxon>
        <taxon>Haliovirga</taxon>
    </lineage>
</organism>
<dbReference type="InterPro" id="IPR016192">
    <property type="entry name" value="APOBEC/CMP_deaminase_Zn-bd"/>
</dbReference>
<feature type="binding site" evidence="14">
    <location>
        <position position="55"/>
    </location>
    <ligand>
        <name>Zn(2+)</name>
        <dbReference type="ChEBI" id="CHEBI:29105"/>
        <note>catalytic</note>
    </ligand>
</feature>
<dbReference type="InterPro" id="IPR050202">
    <property type="entry name" value="Cyt/Deoxycyt_deaminase"/>
</dbReference>
<keyword evidence="7 15" id="KW-0378">Hydrolase</keyword>
<dbReference type="PROSITE" id="PS00903">
    <property type="entry name" value="CYT_DCMP_DEAMINASES_1"/>
    <property type="match status" value="1"/>
</dbReference>
<dbReference type="NCBIfam" id="NF004064">
    <property type="entry name" value="PRK05578.1"/>
    <property type="match status" value="1"/>
</dbReference>
<evidence type="ECO:0000256" key="2">
    <source>
        <dbReference type="ARBA" id="ARBA00003949"/>
    </source>
</evidence>
<name>A0AAU9DWX9_9FUSO</name>
<dbReference type="AlphaFoldDB" id="A0AAU9DWX9"/>